<reference evidence="4" key="1">
    <citation type="submission" date="2013-02" db="EMBL/GenBank/DDBJ databases">
        <title>The Genome Sequence of Acinetobacter sp. NIPH 973.</title>
        <authorList>
            <consortium name="The Broad Institute Genome Sequencing Platform"/>
            <consortium name="The Broad Institute Genome Sequencing Center for Infectious Disease"/>
            <person name="Cerqueira G."/>
            <person name="Feldgarden M."/>
            <person name="Courvalin P."/>
            <person name="Perichon B."/>
            <person name="Grillot-Courvalin C."/>
            <person name="Clermont D."/>
            <person name="Rocha E."/>
            <person name="Yoon E.-J."/>
            <person name="Nemec A."/>
            <person name="Walker B."/>
            <person name="Young S.K."/>
            <person name="Zeng Q."/>
            <person name="Gargeya S."/>
            <person name="Fitzgerald M."/>
            <person name="Haas B."/>
            <person name="Abouelleil A."/>
            <person name="Alvarado L."/>
            <person name="Arachchi H.M."/>
            <person name="Berlin A.M."/>
            <person name="Chapman S.B."/>
            <person name="Dewar J."/>
            <person name="Goldberg J."/>
            <person name="Griggs A."/>
            <person name="Gujja S."/>
            <person name="Hansen M."/>
            <person name="Howarth C."/>
            <person name="Imamovic A."/>
            <person name="Larimer J."/>
            <person name="McCowan C."/>
            <person name="Murphy C."/>
            <person name="Neiman D."/>
            <person name="Pearson M."/>
            <person name="Priest M."/>
            <person name="Roberts A."/>
            <person name="Saif S."/>
            <person name="Shea T."/>
            <person name="Sisk P."/>
            <person name="Sykes S."/>
            <person name="Wortman J."/>
            <person name="Nusbaum C."/>
            <person name="Birren B."/>
        </authorList>
    </citation>
    <scope>NUCLEOTIDE SEQUENCE [LARGE SCALE GENOMIC DNA]</scope>
    <source>
        <strain evidence="4">NIPH 973</strain>
    </source>
</reference>
<keyword evidence="1" id="KW-0812">Transmembrane</keyword>
<dbReference type="GO" id="GO:0015565">
    <property type="term" value="F:threonine efflux transmembrane transporter activity"/>
    <property type="evidence" value="ECO:0007669"/>
    <property type="project" value="TreeGrafter"/>
</dbReference>
<dbReference type="SUPFAM" id="SSF103481">
    <property type="entry name" value="Multidrug resistance efflux transporter EmrE"/>
    <property type="match status" value="1"/>
</dbReference>
<keyword evidence="1" id="KW-1133">Transmembrane helix</keyword>
<evidence type="ECO:0000259" key="2">
    <source>
        <dbReference type="Pfam" id="PF00892"/>
    </source>
</evidence>
<dbReference type="InterPro" id="IPR000620">
    <property type="entry name" value="EamA_dom"/>
</dbReference>
<dbReference type="GO" id="GO:0005886">
    <property type="term" value="C:plasma membrane"/>
    <property type="evidence" value="ECO:0007669"/>
    <property type="project" value="TreeGrafter"/>
</dbReference>
<proteinExistence type="predicted"/>
<comment type="caution">
    <text evidence="3">The sequence shown here is derived from an EMBL/GenBank/DDBJ whole genome shotgun (WGS) entry which is preliminary data.</text>
</comment>
<evidence type="ECO:0000313" key="3">
    <source>
        <dbReference type="EMBL" id="ENU45167.1"/>
    </source>
</evidence>
<feature type="transmembrane region" description="Helical" evidence="1">
    <location>
        <begin position="229"/>
        <end position="251"/>
    </location>
</feature>
<dbReference type="PATRIC" id="fig|520709.3.peg.363"/>
<feature type="transmembrane region" description="Helical" evidence="1">
    <location>
        <begin position="144"/>
        <end position="162"/>
    </location>
</feature>
<dbReference type="PANTHER" id="PTHR22911">
    <property type="entry name" value="ACYL-MALONYL CONDENSING ENZYME-RELATED"/>
    <property type="match status" value="1"/>
</dbReference>
<dbReference type="PANTHER" id="PTHR22911:SF37">
    <property type="entry name" value="THREONINE_HOMOSERINE EXPORTER RHTA"/>
    <property type="match status" value="1"/>
</dbReference>
<feature type="transmembrane region" description="Helical" evidence="1">
    <location>
        <begin position="258"/>
        <end position="279"/>
    </location>
</feature>
<dbReference type="Pfam" id="PF00892">
    <property type="entry name" value="EamA"/>
    <property type="match status" value="1"/>
</dbReference>
<dbReference type="EMBL" id="APOO01000002">
    <property type="protein sequence ID" value="ENU45167.1"/>
    <property type="molecule type" value="Genomic_DNA"/>
</dbReference>
<dbReference type="Proteomes" id="UP000013065">
    <property type="component" value="Unassembled WGS sequence"/>
</dbReference>
<gene>
    <name evidence="3" type="ORF">F985_00371</name>
</gene>
<protein>
    <recommendedName>
        <fullName evidence="2">EamA domain-containing protein</fullName>
    </recommendedName>
</protein>
<accession>N8SFL1</accession>
<feature type="transmembrane region" description="Helical" evidence="1">
    <location>
        <begin position="96"/>
        <end position="113"/>
    </location>
</feature>
<dbReference type="AlphaFoldDB" id="N8SFL1"/>
<name>N8SFL1_9GAMM</name>
<dbReference type="HOGENOM" id="CLU_057295_0_1_6"/>
<reference evidence="3 4" key="2">
    <citation type="journal article" date="2015" name="Int. J. Syst. Evol. Microbiol.">
        <title>Acinetobacter seifertii sp. nov., a member of the Acinetobacter calcoaceticus-Acinetobacter baumannii complex isolated from human clinical specimens.</title>
        <authorList>
            <person name="Nemec A."/>
            <person name="Krizova L."/>
            <person name="Maixnerova M."/>
            <person name="Sedo O."/>
            <person name="Brisse S."/>
            <person name="Higgins P.G."/>
        </authorList>
    </citation>
    <scope>NUCLEOTIDE SEQUENCE [LARGE SCALE GENOMIC DNA]</scope>
    <source>
        <strain evidence="3 4">NIPH 973</strain>
    </source>
</reference>
<dbReference type="InterPro" id="IPR037185">
    <property type="entry name" value="EmrE-like"/>
</dbReference>
<feature type="transmembrane region" description="Helical" evidence="1">
    <location>
        <begin position="119"/>
        <end position="137"/>
    </location>
</feature>
<feature type="domain" description="EamA" evidence="2">
    <location>
        <begin position="168"/>
        <end position="299"/>
    </location>
</feature>
<feature type="transmembrane region" description="Helical" evidence="1">
    <location>
        <begin position="285"/>
        <end position="305"/>
    </location>
</feature>
<feature type="transmembrane region" description="Helical" evidence="1">
    <location>
        <begin position="168"/>
        <end position="187"/>
    </location>
</feature>
<organism evidence="3 4">
    <name type="scientific">Acinetobacter seifertii</name>
    <dbReference type="NCBI Taxonomy" id="1530123"/>
    <lineage>
        <taxon>Bacteria</taxon>
        <taxon>Pseudomonadati</taxon>
        <taxon>Pseudomonadota</taxon>
        <taxon>Gammaproteobacteria</taxon>
        <taxon>Moraxellales</taxon>
        <taxon>Moraxellaceae</taxon>
        <taxon>Acinetobacter</taxon>
        <taxon>Acinetobacter calcoaceticus/baumannii complex</taxon>
    </lineage>
</organism>
<sequence length="317" mass="34767">MSVAFLWVFTLSCEKYTNRSNNKMSISSQKTQLYALGFLILAMLSVQSSASLAKVLFQNFPVLTVSAMRLCIGACILAFIFKIWRINFSQVRWKAILSYGCALAGMNALFYLSIERLPIGIAVAFEFIGPLSVALYHARQKYDFVWVSFAIVGLILLFPFNQAHGLDWIGVLFAMGAGACWALYIIAGQKPSGISGNHTVCLGMSVGACILLPITFFSSSIGQVIELPYLFYFIGLAILASALPFSLEMLALRNLTPLSFGTLMSLEPAVAALSGFIFLGEYLLWNQWLALATIIIASVGCTITTQKARQEREKIAV</sequence>
<feature type="transmembrane region" description="Helical" evidence="1">
    <location>
        <begin position="33"/>
        <end position="57"/>
    </location>
</feature>
<evidence type="ECO:0000256" key="1">
    <source>
        <dbReference type="SAM" id="Phobius"/>
    </source>
</evidence>
<feature type="transmembrane region" description="Helical" evidence="1">
    <location>
        <begin position="63"/>
        <end position="84"/>
    </location>
</feature>
<feature type="transmembrane region" description="Helical" evidence="1">
    <location>
        <begin position="199"/>
        <end position="217"/>
    </location>
</feature>
<evidence type="ECO:0000313" key="4">
    <source>
        <dbReference type="Proteomes" id="UP000013065"/>
    </source>
</evidence>
<keyword evidence="1" id="KW-0472">Membrane</keyword>